<dbReference type="InterPro" id="IPR002142">
    <property type="entry name" value="Peptidase_S49"/>
</dbReference>
<name>A0A5C0UDL9_9PROT</name>
<organism evidence="2 3">
    <name type="scientific">Candidatus Cytomitobacter indipagum</name>
    <dbReference type="NCBI Taxonomy" id="2601575"/>
    <lineage>
        <taxon>Bacteria</taxon>
        <taxon>Pseudomonadati</taxon>
        <taxon>Pseudomonadota</taxon>
        <taxon>Alphaproteobacteria</taxon>
        <taxon>Holosporales</taxon>
        <taxon>Holosporaceae</taxon>
        <taxon>Candidatus Cytomitobacter</taxon>
    </lineage>
</organism>
<dbReference type="InterPro" id="IPR047272">
    <property type="entry name" value="S49_SppA_C"/>
</dbReference>
<dbReference type="AlphaFoldDB" id="A0A5C0UDL9"/>
<dbReference type="GO" id="GO:0006508">
    <property type="term" value="P:proteolysis"/>
    <property type="evidence" value="ECO:0007669"/>
    <property type="project" value="InterPro"/>
</dbReference>
<keyword evidence="3" id="KW-1185">Reference proteome</keyword>
<gene>
    <name evidence="2" type="ORF">FZC35_02040</name>
</gene>
<sequence length="475" mass="53732">MQLMRFIRNFLFVLLGLLSFKSTYELLKCKLSNNLVLTYGFNDSYVHYYQFDQLILALKNAANDSKIRGVAINYRNGICINGDSLTSIEELIDVFDLFKKNNKFVDLYIDGLDSKTAYLASHVNSTLCESASSYISGIHVYMPFARDALRRKGIDITTIATGEFKNPDPESRTEMSDEYREGLEQLIKVLSDIVIDKIKLIKKVDDIDTIMGLRKNDYICDLMSFKKGNSFSEWRNKYKKQISINKYVSMHSNKSSRNKIAIINIFGTISNESYLGSVEFMNKIEKIANNKDIKAVILRIDSGGGAVGLSYELYNILKSLSAKKLLVSSISDTCASGAYLIALSADKIFAPSVSVVGSIGVYMKHAHIKEPGVNIESINSHNIPDINNRNSPLDDRLKKDLIKDIRDSMNRFRQLVADRRSFTFEYSRQISLGQVYAGKDAAKLRLIDKEGTLLDALNFVQNKQKLSDYEIVWIA</sequence>
<dbReference type="GO" id="GO:0008233">
    <property type="term" value="F:peptidase activity"/>
    <property type="evidence" value="ECO:0007669"/>
    <property type="project" value="InterPro"/>
</dbReference>
<proteinExistence type="predicted"/>
<dbReference type="Pfam" id="PF01343">
    <property type="entry name" value="Peptidase_S49"/>
    <property type="match status" value="2"/>
</dbReference>
<evidence type="ECO:0000313" key="3">
    <source>
        <dbReference type="Proteomes" id="UP000325155"/>
    </source>
</evidence>
<dbReference type="Proteomes" id="UP000325155">
    <property type="component" value="Chromosome"/>
</dbReference>
<evidence type="ECO:0000313" key="2">
    <source>
        <dbReference type="EMBL" id="QEK38145.1"/>
    </source>
</evidence>
<dbReference type="SUPFAM" id="SSF52096">
    <property type="entry name" value="ClpP/crotonase"/>
    <property type="match status" value="1"/>
</dbReference>
<dbReference type="KEGG" id="cip:FZC35_02040"/>
<dbReference type="EMBL" id="CP043315">
    <property type="protein sequence ID" value="QEK38145.1"/>
    <property type="molecule type" value="Genomic_DNA"/>
</dbReference>
<dbReference type="CDD" id="cd07023">
    <property type="entry name" value="S49_Sppa_N_C"/>
    <property type="match status" value="1"/>
</dbReference>
<dbReference type="InterPro" id="IPR029045">
    <property type="entry name" value="ClpP/crotonase-like_dom_sf"/>
</dbReference>
<accession>A0A5C0UDL9</accession>
<dbReference type="PANTHER" id="PTHR33209">
    <property type="entry name" value="PROTEASE 4"/>
    <property type="match status" value="1"/>
</dbReference>
<protein>
    <recommendedName>
        <fullName evidence="1">Peptidase S49 domain-containing protein</fullName>
    </recommendedName>
</protein>
<reference evidence="2 3" key="1">
    <citation type="submission" date="2019-08" db="EMBL/GenBank/DDBJ databases">
        <title>Highly reduced genomes of protist endosymbionts show evolutionary convergence.</title>
        <authorList>
            <person name="George E."/>
            <person name="Husnik F."/>
            <person name="Tashyreva D."/>
            <person name="Prokopchuk G."/>
            <person name="Horak A."/>
            <person name="Kwong W.K."/>
            <person name="Lukes J."/>
            <person name="Keeling P.J."/>
        </authorList>
    </citation>
    <scope>NUCLEOTIDE SEQUENCE [LARGE SCALE GENOMIC DNA]</scope>
    <source>
        <strain evidence="2">1605</strain>
    </source>
</reference>
<feature type="domain" description="Peptidase S49" evidence="1">
    <location>
        <begin position="320"/>
        <end position="466"/>
    </location>
</feature>
<evidence type="ECO:0000259" key="1">
    <source>
        <dbReference type="Pfam" id="PF01343"/>
    </source>
</evidence>
<dbReference type="Gene3D" id="3.90.226.10">
    <property type="entry name" value="2-enoyl-CoA Hydratase, Chain A, domain 1"/>
    <property type="match status" value="2"/>
</dbReference>
<feature type="domain" description="Peptidase S49" evidence="1">
    <location>
        <begin position="100"/>
        <end position="202"/>
    </location>
</feature>
<dbReference type="OrthoDB" id="9764363at2"/>